<evidence type="ECO:0000256" key="10">
    <source>
        <dbReference type="ARBA" id="ARBA00023251"/>
    </source>
</evidence>
<comment type="similarity">
    <text evidence="2 14">Belongs to the UppP family.</text>
</comment>
<keyword evidence="14" id="KW-0961">Cell wall biogenesis/degradation</keyword>
<evidence type="ECO:0000256" key="12">
    <source>
        <dbReference type="ARBA" id="ARBA00032932"/>
    </source>
</evidence>
<feature type="transmembrane region" description="Helical" evidence="14">
    <location>
        <begin position="74"/>
        <end position="92"/>
    </location>
</feature>
<dbReference type="GO" id="GO:0050380">
    <property type="term" value="F:undecaprenyl-diphosphatase activity"/>
    <property type="evidence" value="ECO:0007669"/>
    <property type="project" value="UniProtKB-UniRule"/>
</dbReference>
<dbReference type="InterPro" id="IPR003824">
    <property type="entry name" value="UppP"/>
</dbReference>
<feature type="transmembrane region" description="Helical" evidence="14">
    <location>
        <begin position="211"/>
        <end position="229"/>
    </location>
</feature>
<evidence type="ECO:0000256" key="7">
    <source>
        <dbReference type="ARBA" id="ARBA00022801"/>
    </source>
</evidence>
<evidence type="ECO:0000256" key="4">
    <source>
        <dbReference type="ARBA" id="ARBA00021581"/>
    </source>
</evidence>
<name>A0A2H0RHL8_9BACT</name>
<evidence type="ECO:0000256" key="14">
    <source>
        <dbReference type="HAMAP-Rule" id="MF_01006"/>
    </source>
</evidence>
<dbReference type="GO" id="GO:0046677">
    <property type="term" value="P:response to antibiotic"/>
    <property type="evidence" value="ECO:0007669"/>
    <property type="project" value="UniProtKB-UniRule"/>
</dbReference>
<dbReference type="PANTHER" id="PTHR30622">
    <property type="entry name" value="UNDECAPRENYL-DIPHOSPHATASE"/>
    <property type="match status" value="1"/>
</dbReference>
<keyword evidence="9 14" id="KW-0472">Membrane</keyword>
<evidence type="ECO:0000313" key="16">
    <source>
        <dbReference type="Proteomes" id="UP000230431"/>
    </source>
</evidence>
<reference evidence="15 16" key="1">
    <citation type="submission" date="2017-09" db="EMBL/GenBank/DDBJ databases">
        <title>Depth-based differentiation of microbial function through sediment-hosted aquifers and enrichment of novel symbionts in the deep terrestrial subsurface.</title>
        <authorList>
            <person name="Probst A.J."/>
            <person name="Ladd B."/>
            <person name="Jarett J.K."/>
            <person name="Geller-Mcgrath D.E."/>
            <person name="Sieber C.M."/>
            <person name="Emerson J.B."/>
            <person name="Anantharaman K."/>
            <person name="Thomas B.C."/>
            <person name="Malmstrom R."/>
            <person name="Stieglmeier M."/>
            <person name="Klingl A."/>
            <person name="Woyke T."/>
            <person name="Ryan C.M."/>
            <person name="Banfield J.F."/>
        </authorList>
    </citation>
    <scope>NUCLEOTIDE SEQUENCE [LARGE SCALE GENOMIC DNA]</scope>
    <source>
        <strain evidence="15">CG10_big_fil_rev_8_21_14_0_10_49_38</strain>
    </source>
</reference>
<accession>A0A2H0RHL8</accession>
<keyword evidence="7 14" id="KW-0378">Hydrolase</keyword>
<evidence type="ECO:0000256" key="2">
    <source>
        <dbReference type="ARBA" id="ARBA00010621"/>
    </source>
</evidence>
<evidence type="ECO:0000256" key="1">
    <source>
        <dbReference type="ARBA" id="ARBA00004651"/>
    </source>
</evidence>
<keyword evidence="14" id="KW-0573">Peptidoglycan synthesis</keyword>
<organism evidence="15 16">
    <name type="scientific">Candidatus Vogelbacteria bacterium CG10_big_fil_rev_8_21_14_0_10_49_38</name>
    <dbReference type="NCBI Taxonomy" id="1975043"/>
    <lineage>
        <taxon>Bacteria</taxon>
        <taxon>Candidatus Vogeliibacteriota</taxon>
    </lineage>
</organism>
<feature type="transmembrane region" description="Helical" evidence="14">
    <location>
        <begin position="241"/>
        <end position="259"/>
    </location>
</feature>
<dbReference type="GO" id="GO:0071555">
    <property type="term" value="P:cell wall organization"/>
    <property type="evidence" value="ECO:0007669"/>
    <property type="project" value="UniProtKB-KW"/>
</dbReference>
<evidence type="ECO:0000256" key="6">
    <source>
        <dbReference type="ARBA" id="ARBA00022692"/>
    </source>
</evidence>
<keyword evidence="8 14" id="KW-1133">Transmembrane helix</keyword>
<keyword evidence="6 14" id="KW-0812">Transmembrane</keyword>
<evidence type="ECO:0000313" key="15">
    <source>
        <dbReference type="EMBL" id="PIR46029.1"/>
    </source>
</evidence>
<evidence type="ECO:0000256" key="9">
    <source>
        <dbReference type="ARBA" id="ARBA00023136"/>
    </source>
</evidence>
<dbReference type="HAMAP" id="MF_01006">
    <property type="entry name" value="Undec_diphosphatase"/>
    <property type="match status" value="1"/>
</dbReference>
<evidence type="ECO:0000256" key="3">
    <source>
        <dbReference type="ARBA" id="ARBA00012374"/>
    </source>
</evidence>
<dbReference type="EMBL" id="PCYK01000014">
    <property type="protein sequence ID" value="PIR46029.1"/>
    <property type="molecule type" value="Genomic_DNA"/>
</dbReference>
<comment type="function">
    <text evidence="14">Catalyzes the dephosphorylation of undecaprenyl diphosphate (UPP). Confers resistance to bacitracin.</text>
</comment>
<dbReference type="PANTHER" id="PTHR30622:SF3">
    <property type="entry name" value="UNDECAPRENYL-DIPHOSPHATASE"/>
    <property type="match status" value="1"/>
</dbReference>
<evidence type="ECO:0000256" key="13">
    <source>
        <dbReference type="ARBA" id="ARBA00047594"/>
    </source>
</evidence>
<feature type="transmembrane region" description="Helical" evidence="14">
    <location>
        <begin position="41"/>
        <end position="62"/>
    </location>
</feature>
<evidence type="ECO:0000256" key="8">
    <source>
        <dbReference type="ARBA" id="ARBA00022989"/>
    </source>
</evidence>
<comment type="miscellaneous">
    <text evidence="14">Bacitracin is thought to be involved in the inhibition of peptidoglycan synthesis by sequestering undecaprenyl diphosphate, thereby reducing the pool of lipid carrier available.</text>
</comment>
<keyword evidence="10 14" id="KW-0046">Antibiotic resistance</keyword>
<dbReference type="EC" id="3.6.1.27" evidence="3 14"/>
<comment type="subcellular location">
    <subcellularLocation>
        <location evidence="1 14">Cell membrane</location>
        <topology evidence="1 14">Multi-pass membrane protein</topology>
    </subcellularLocation>
</comment>
<proteinExistence type="inferred from homology"/>
<feature type="transmembrane region" description="Helical" evidence="14">
    <location>
        <begin position="104"/>
        <end position="122"/>
    </location>
</feature>
<sequence length="260" mass="28296">MDIISSIVLGVVEGLTEFLPVSSTGHLILTSEWLALPTSDFLKSFEIIIQLGAIGAVVALYWRQLLLNSATMGRVAAAFIPTAVLGLIFYKVVKNYLLSSVTTVLWSLLLGGAVLIGFELWYKFRKQAPQSSDGELALISYRQAVVLGLCQAVAIIPGVSRSGATIVGGLALGLPRRTIVEFSFLLAVPTMLAATGWDLLQTGGSFSVDQIGLILTGFFVSFLVALLAVKTFLRYVQNNDFIWFGVYRIVLALIFWRFLP</sequence>
<comment type="catalytic activity">
    <reaction evidence="13 14">
        <text>di-trans,octa-cis-undecaprenyl diphosphate + H2O = di-trans,octa-cis-undecaprenyl phosphate + phosphate + H(+)</text>
        <dbReference type="Rhea" id="RHEA:28094"/>
        <dbReference type="ChEBI" id="CHEBI:15377"/>
        <dbReference type="ChEBI" id="CHEBI:15378"/>
        <dbReference type="ChEBI" id="CHEBI:43474"/>
        <dbReference type="ChEBI" id="CHEBI:58405"/>
        <dbReference type="ChEBI" id="CHEBI:60392"/>
        <dbReference type="EC" id="3.6.1.27"/>
    </reaction>
</comment>
<dbReference type="GO" id="GO:0005886">
    <property type="term" value="C:plasma membrane"/>
    <property type="evidence" value="ECO:0007669"/>
    <property type="project" value="UniProtKB-SubCell"/>
</dbReference>
<protein>
    <recommendedName>
        <fullName evidence="4 14">Undecaprenyl-diphosphatase</fullName>
        <ecNumber evidence="3 14">3.6.1.27</ecNumber>
    </recommendedName>
    <alternativeName>
        <fullName evidence="12 14">Bacitracin resistance protein</fullName>
    </alternativeName>
    <alternativeName>
        <fullName evidence="11 14">Undecaprenyl pyrophosphate phosphatase</fullName>
    </alternativeName>
</protein>
<dbReference type="NCBIfam" id="TIGR00753">
    <property type="entry name" value="undec_PP_bacA"/>
    <property type="match status" value="1"/>
</dbReference>
<dbReference type="GO" id="GO:0008360">
    <property type="term" value="P:regulation of cell shape"/>
    <property type="evidence" value="ECO:0007669"/>
    <property type="project" value="UniProtKB-KW"/>
</dbReference>
<gene>
    <name evidence="14 15" type="primary">uppP</name>
    <name evidence="15" type="ORF">COV08_02015</name>
</gene>
<feature type="transmembrane region" description="Helical" evidence="14">
    <location>
        <begin position="179"/>
        <end position="199"/>
    </location>
</feature>
<evidence type="ECO:0000256" key="11">
    <source>
        <dbReference type="ARBA" id="ARBA00032707"/>
    </source>
</evidence>
<keyword evidence="5 14" id="KW-1003">Cell membrane</keyword>
<dbReference type="AlphaFoldDB" id="A0A2H0RHL8"/>
<dbReference type="Pfam" id="PF02673">
    <property type="entry name" value="BacA"/>
    <property type="match status" value="1"/>
</dbReference>
<evidence type="ECO:0000256" key="5">
    <source>
        <dbReference type="ARBA" id="ARBA00022475"/>
    </source>
</evidence>
<comment type="caution">
    <text evidence="15">The sequence shown here is derived from an EMBL/GenBank/DDBJ whole genome shotgun (WGS) entry which is preliminary data.</text>
</comment>
<dbReference type="GO" id="GO:0009252">
    <property type="term" value="P:peptidoglycan biosynthetic process"/>
    <property type="evidence" value="ECO:0007669"/>
    <property type="project" value="UniProtKB-KW"/>
</dbReference>
<dbReference type="Proteomes" id="UP000230431">
    <property type="component" value="Unassembled WGS sequence"/>
</dbReference>
<keyword evidence="14" id="KW-0133">Cell shape</keyword>